<dbReference type="EMBL" id="DQ403668">
    <property type="protein sequence ID" value="ABD75228.1"/>
    <property type="molecule type" value="Genomic_DNA"/>
</dbReference>
<evidence type="ECO:0000256" key="1">
    <source>
        <dbReference type="SAM" id="Phobius"/>
    </source>
</evidence>
<name>D1CTS4_9HYPH</name>
<feature type="non-terminal residue" evidence="2">
    <location>
        <position position="1"/>
    </location>
</feature>
<feature type="transmembrane region" description="Helical" evidence="1">
    <location>
        <begin position="17"/>
        <end position="35"/>
    </location>
</feature>
<keyword evidence="1" id="KW-1133">Transmembrane helix</keyword>
<evidence type="ECO:0000313" key="2">
    <source>
        <dbReference type="EMBL" id="ABD75228.1"/>
    </source>
</evidence>
<accession>D1CTS4</accession>
<organism evidence="2">
    <name type="scientific">Sinorhizobium xinjiangense</name>
    <dbReference type="NCBI Taxonomy" id="28106"/>
    <lineage>
        <taxon>Bacteria</taxon>
        <taxon>Pseudomonadati</taxon>
        <taxon>Pseudomonadota</taxon>
        <taxon>Alphaproteobacteria</taxon>
        <taxon>Hyphomicrobiales</taxon>
        <taxon>Rhizobiaceae</taxon>
        <taxon>Sinorhizobium/Ensifer group</taxon>
        <taxon>Sinorhizobium</taxon>
    </lineage>
</organism>
<feature type="non-terminal residue" evidence="2">
    <location>
        <position position="186"/>
    </location>
</feature>
<proteinExistence type="predicted"/>
<keyword evidence="1" id="KW-0472">Membrane</keyword>
<reference evidence="2" key="1">
    <citation type="submission" date="2006-02" db="EMBL/GenBank/DDBJ databases">
        <title>Sampling the accessory genome of the Sinorhizobium genus by suppressive subtractive hybridization.</title>
        <authorList>
            <person name="Moulin L."/>
            <person name="Ghazoui Z."/>
            <person name="Young P."/>
        </authorList>
    </citation>
    <scope>NUCLEOTIDE SEQUENCE</scope>
    <source>
        <strain evidence="2">LMG17930</strain>
    </source>
</reference>
<keyword evidence="1" id="KW-0812">Transmembrane</keyword>
<protein>
    <submittedName>
        <fullName evidence="2">Uncharacterized protein</fullName>
    </submittedName>
</protein>
<dbReference type="AlphaFoldDB" id="D1CTS4"/>
<sequence>LASAGYGTGFTRGFSTALLPVVFALVLLVHSECAFMRPYFTRRASLSTNQAAAPKMLARQASISGELIDHVCMQVVVQDPFPGLQIPHHLAFTLLLVNGFRIAIREGPAVSVHEIDVGQVSLDLRTAPHLTRDAPMETPLTIFLILDGYQAACPQVLRRMWQRGLFAQRYMASVINGREPGRSQTG</sequence>